<feature type="compositionally biased region" description="Acidic residues" evidence="1">
    <location>
        <begin position="296"/>
        <end position="306"/>
    </location>
</feature>
<protein>
    <submittedName>
        <fullName evidence="2">G4384 protein</fullName>
    </submittedName>
</protein>
<feature type="region of interest" description="Disordered" evidence="1">
    <location>
        <begin position="1"/>
        <end position="62"/>
    </location>
</feature>
<feature type="compositionally biased region" description="Basic and acidic residues" evidence="1">
    <location>
        <begin position="307"/>
        <end position="333"/>
    </location>
</feature>
<dbReference type="InterPro" id="IPR007149">
    <property type="entry name" value="Leo1"/>
</dbReference>
<feature type="compositionally biased region" description="Basic and acidic residues" evidence="1">
    <location>
        <begin position="268"/>
        <end position="278"/>
    </location>
</feature>
<feature type="compositionally biased region" description="Basic and acidic residues" evidence="1">
    <location>
        <begin position="234"/>
        <end position="260"/>
    </location>
</feature>
<sequence>MATQPTINELFGSDSEDEEEQIDAQAPEASEQPVSEAWPEGAGELEDEDAPERGKARNINTGEPQYQEAVLRKRIGSKDLRLVRLSNLLNINAKPFDSATFEPAADIVYTDARGKPRVILPDYNCIRFRNVTNPDGTTTVKSNARFVRWSDGSLQLLIGEEVLDVSEVDTSSDHGYLYSRPKQATLLECEGHFGKKMVFRPATLNSRHHKRLTQAVERHHVKVQRVQKTTTTEDPAKAKAEREKREEERIRATHQLEKKQTKALRGSRRPEVTFEARSARPGGVLNTAYLEAMDNDEYESESDDEGPSQRDNLRRRTLDDEAEAERRLAEAKRPTPLPPSSKRALDSLDSDEEGSISEEEEAGGRGPSQQAQKRRHVVLSDDEDDS</sequence>
<feature type="region of interest" description="Disordered" evidence="1">
    <location>
        <begin position="296"/>
        <end position="386"/>
    </location>
</feature>
<accession>A0ABP1FQ54</accession>
<name>A0ABP1FQ54_9CHLO</name>
<evidence type="ECO:0000256" key="1">
    <source>
        <dbReference type="SAM" id="MobiDB-lite"/>
    </source>
</evidence>
<reference evidence="2 3" key="1">
    <citation type="submission" date="2024-06" db="EMBL/GenBank/DDBJ databases">
        <authorList>
            <person name="Kraege A."/>
            <person name="Thomma B."/>
        </authorList>
    </citation>
    <scope>NUCLEOTIDE SEQUENCE [LARGE SCALE GENOMIC DNA]</scope>
</reference>
<proteinExistence type="predicted"/>
<keyword evidence="3" id="KW-1185">Reference proteome</keyword>
<comment type="caution">
    <text evidence="2">The sequence shown here is derived from an EMBL/GenBank/DDBJ whole genome shotgun (WGS) entry which is preliminary data.</text>
</comment>
<feature type="region of interest" description="Disordered" evidence="1">
    <location>
        <begin position="223"/>
        <end position="279"/>
    </location>
</feature>
<dbReference type="EMBL" id="CAXHTA020000006">
    <property type="protein sequence ID" value="CAL5222078.1"/>
    <property type="molecule type" value="Genomic_DNA"/>
</dbReference>
<dbReference type="PANTHER" id="PTHR23146:SF0">
    <property type="entry name" value="RNA POLYMERASE-ASSOCIATED PROTEIN LEO1"/>
    <property type="match status" value="1"/>
</dbReference>
<dbReference type="PANTHER" id="PTHR23146">
    <property type="entry name" value="LEO1 PROTEIN"/>
    <property type="match status" value="1"/>
</dbReference>
<dbReference type="Proteomes" id="UP001497392">
    <property type="component" value="Unassembled WGS sequence"/>
</dbReference>
<gene>
    <name evidence="2" type="primary">g4384</name>
    <name evidence="2" type="ORF">VP750_LOCUS3737</name>
</gene>
<organism evidence="2 3">
    <name type="scientific">Coccomyxa viridis</name>
    <dbReference type="NCBI Taxonomy" id="1274662"/>
    <lineage>
        <taxon>Eukaryota</taxon>
        <taxon>Viridiplantae</taxon>
        <taxon>Chlorophyta</taxon>
        <taxon>core chlorophytes</taxon>
        <taxon>Trebouxiophyceae</taxon>
        <taxon>Trebouxiophyceae incertae sedis</taxon>
        <taxon>Coccomyxaceae</taxon>
        <taxon>Coccomyxa</taxon>
    </lineage>
</organism>
<dbReference type="Pfam" id="PF04004">
    <property type="entry name" value="Leo1"/>
    <property type="match status" value="1"/>
</dbReference>
<feature type="compositionally biased region" description="Acidic residues" evidence="1">
    <location>
        <begin position="348"/>
        <end position="361"/>
    </location>
</feature>
<evidence type="ECO:0000313" key="3">
    <source>
        <dbReference type="Proteomes" id="UP001497392"/>
    </source>
</evidence>
<evidence type="ECO:0000313" key="2">
    <source>
        <dbReference type="EMBL" id="CAL5222078.1"/>
    </source>
</evidence>